<dbReference type="Proteomes" id="UP001610334">
    <property type="component" value="Unassembled WGS sequence"/>
</dbReference>
<gene>
    <name evidence="2" type="ORF">BJX63DRAFT_375755</name>
</gene>
<feature type="compositionally biased region" description="Acidic residues" evidence="1">
    <location>
        <begin position="240"/>
        <end position="295"/>
    </location>
</feature>
<comment type="caution">
    <text evidence="2">The sequence shown here is derived from an EMBL/GenBank/DDBJ whole genome shotgun (WGS) entry which is preliminary data.</text>
</comment>
<evidence type="ECO:0000313" key="3">
    <source>
        <dbReference type="Proteomes" id="UP001610334"/>
    </source>
</evidence>
<dbReference type="EMBL" id="JBFXLT010000001">
    <property type="protein sequence ID" value="KAL2822896.1"/>
    <property type="molecule type" value="Genomic_DNA"/>
</dbReference>
<feature type="region of interest" description="Disordered" evidence="1">
    <location>
        <begin position="237"/>
        <end position="335"/>
    </location>
</feature>
<evidence type="ECO:0000256" key="1">
    <source>
        <dbReference type="SAM" id="MobiDB-lite"/>
    </source>
</evidence>
<feature type="compositionally biased region" description="Basic and acidic residues" evidence="1">
    <location>
        <begin position="323"/>
        <end position="335"/>
    </location>
</feature>
<sequence>MLWRKTWDIRKDGLERSRMFVDCLPQPVRGHGRGWQRFSQQMHTVPFTDHAGNQAFMVFQNTAQIMYSMLPPLFPFVLYLTHPKVTPSPLQAEALAALYNTLCNSPLAFYFPFRLDVYFLPGGSEADCKAHYLAERASRLDLEMVLMLYRRLEFRYTRREDKLWWGQPIHRNLSRLRPPAGRLPGMQHKFPDLDPYKAFLLIGADEDWRDGEQRISCVKFDLAGSSAEDRERVVAQYADVSDDEDDARPEEPKDEEELDSADDGFDEDEDWQEGEREGEENLEVNGEEEVEEDTETNNQDKKQEKVLEEAIDHPESITQSVRISEDSPRTDGDSDDKVLAYWLARAVGSCLPALTCYLTLNTRQLRLGNG</sequence>
<organism evidence="2 3">
    <name type="scientific">Aspergillus granulosus</name>
    <dbReference type="NCBI Taxonomy" id="176169"/>
    <lineage>
        <taxon>Eukaryota</taxon>
        <taxon>Fungi</taxon>
        <taxon>Dikarya</taxon>
        <taxon>Ascomycota</taxon>
        <taxon>Pezizomycotina</taxon>
        <taxon>Eurotiomycetes</taxon>
        <taxon>Eurotiomycetidae</taxon>
        <taxon>Eurotiales</taxon>
        <taxon>Aspergillaceae</taxon>
        <taxon>Aspergillus</taxon>
        <taxon>Aspergillus subgen. Nidulantes</taxon>
    </lineage>
</organism>
<accession>A0ABR4I5I0</accession>
<reference evidence="2 3" key="1">
    <citation type="submission" date="2024-07" db="EMBL/GenBank/DDBJ databases">
        <title>Section-level genome sequencing and comparative genomics of Aspergillus sections Usti and Cavernicolus.</title>
        <authorList>
            <consortium name="Lawrence Berkeley National Laboratory"/>
            <person name="Nybo J.L."/>
            <person name="Vesth T.C."/>
            <person name="Theobald S."/>
            <person name="Frisvad J.C."/>
            <person name="Larsen T.O."/>
            <person name="Kjaerboelling I."/>
            <person name="Rothschild-Mancinelli K."/>
            <person name="Lyhne E.K."/>
            <person name="Kogle M.E."/>
            <person name="Barry K."/>
            <person name="Clum A."/>
            <person name="Na H."/>
            <person name="Ledsgaard L."/>
            <person name="Lin J."/>
            <person name="Lipzen A."/>
            <person name="Kuo A."/>
            <person name="Riley R."/>
            <person name="Mondo S."/>
            <person name="Labutti K."/>
            <person name="Haridas S."/>
            <person name="Pangalinan J."/>
            <person name="Salamov A.A."/>
            <person name="Simmons B.A."/>
            <person name="Magnuson J.K."/>
            <person name="Chen J."/>
            <person name="Drula E."/>
            <person name="Henrissat B."/>
            <person name="Wiebenga A."/>
            <person name="Lubbers R.J."/>
            <person name="Gomes A.C."/>
            <person name="Makela M.R."/>
            <person name="Stajich J."/>
            <person name="Grigoriev I.V."/>
            <person name="Mortensen U.H."/>
            <person name="De Vries R.P."/>
            <person name="Baker S.E."/>
            <person name="Andersen M.R."/>
        </authorList>
    </citation>
    <scope>NUCLEOTIDE SEQUENCE [LARGE SCALE GENOMIC DNA]</scope>
    <source>
        <strain evidence="2 3">CBS 588.65</strain>
    </source>
</reference>
<keyword evidence="3" id="KW-1185">Reference proteome</keyword>
<protein>
    <submittedName>
        <fullName evidence="2">Uncharacterized protein</fullName>
    </submittedName>
</protein>
<proteinExistence type="predicted"/>
<evidence type="ECO:0000313" key="2">
    <source>
        <dbReference type="EMBL" id="KAL2822896.1"/>
    </source>
</evidence>
<name>A0ABR4I5I0_9EURO</name>
<feature type="compositionally biased region" description="Basic and acidic residues" evidence="1">
    <location>
        <begin position="298"/>
        <end position="315"/>
    </location>
</feature>